<reference evidence="1" key="1">
    <citation type="journal article" date="2023" name="bioRxiv">
        <title>Scaffold-level genome assemblies of two parasitoid biocontrol wasps reveal the parthenogenesis mechanism and an associated novel virus.</title>
        <authorList>
            <person name="Inwood S."/>
            <person name="Skelly J."/>
            <person name="Guhlin J."/>
            <person name="Harrop T."/>
            <person name="Goldson S."/>
            <person name="Dearden P."/>
        </authorList>
    </citation>
    <scope>NUCLEOTIDE SEQUENCE</scope>
    <source>
        <strain evidence="1">Lincoln</strain>
        <tissue evidence="1">Whole body</tissue>
    </source>
</reference>
<dbReference type="EMBL" id="JAQQBR010000003">
    <property type="protein sequence ID" value="KAK0179353.1"/>
    <property type="molecule type" value="Genomic_DNA"/>
</dbReference>
<name>A0AA39G118_MICHY</name>
<organism evidence="1 2">
    <name type="scientific">Microctonus hyperodae</name>
    <name type="common">Parasitoid wasp</name>
    <dbReference type="NCBI Taxonomy" id="165561"/>
    <lineage>
        <taxon>Eukaryota</taxon>
        <taxon>Metazoa</taxon>
        <taxon>Ecdysozoa</taxon>
        <taxon>Arthropoda</taxon>
        <taxon>Hexapoda</taxon>
        <taxon>Insecta</taxon>
        <taxon>Pterygota</taxon>
        <taxon>Neoptera</taxon>
        <taxon>Endopterygota</taxon>
        <taxon>Hymenoptera</taxon>
        <taxon>Apocrita</taxon>
        <taxon>Ichneumonoidea</taxon>
        <taxon>Braconidae</taxon>
        <taxon>Euphorinae</taxon>
        <taxon>Microctonus</taxon>
    </lineage>
</organism>
<protein>
    <submittedName>
        <fullName evidence="1">Uncharacterized protein</fullName>
    </submittedName>
</protein>
<dbReference type="AlphaFoldDB" id="A0AA39G118"/>
<evidence type="ECO:0000313" key="2">
    <source>
        <dbReference type="Proteomes" id="UP001168972"/>
    </source>
</evidence>
<dbReference type="Proteomes" id="UP001168972">
    <property type="component" value="Unassembled WGS sequence"/>
</dbReference>
<gene>
    <name evidence="1" type="ORF">PV327_005111</name>
</gene>
<evidence type="ECO:0000313" key="1">
    <source>
        <dbReference type="EMBL" id="KAK0179353.1"/>
    </source>
</evidence>
<comment type="caution">
    <text evidence="1">The sequence shown here is derived from an EMBL/GenBank/DDBJ whole genome shotgun (WGS) entry which is preliminary data.</text>
</comment>
<keyword evidence="2" id="KW-1185">Reference proteome</keyword>
<sequence>MAFRDFEIPVEMWPWQRNHKDSKSLQEVLLVEPDHYEWIKPSNATVRKNAVEGGNIVGDEIIYECQIHGPTYYTGWVVLSNCKIGRVENFEDKHNRCLVGIGFE</sequence>
<proteinExistence type="predicted"/>
<accession>A0AA39G118</accession>
<reference evidence="1" key="2">
    <citation type="submission" date="2023-03" db="EMBL/GenBank/DDBJ databases">
        <authorList>
            <person name="Inwood S.N."/>
            <person name="Skelly J.G."/>
            <person name="Guhlin J."/>
            <person name="Harrop T.W.R."/>
            <person name="Goldson S.G."/>
            <person name="Dearden P.K."/>
        </authorList>
    </citation>
    <scope>NUCLEOTIDE SEQUENCE</scope>
    <source>
        <strain evidence="1">Lincoln</strain>
        <tissue evidence="1">Whole body</tissue>
    </source>
</reference>